<proteinExistence type="predicted"/>
<dbReference type="Gene3D" id="1.10.238.160">
    <property type="match status" value="1"/>
</dbReference>
<dbReference type="PANTHER" id="PTHR36154:SF1">
    <property type="entry name" value="DNA-BINDING TRANSCRIPTIONAL ACTIVATOR ALPA"/>
    <property type="match status" value="1"/>
</dbReference>
<keyword evidence="2" id="KW-1185">Reference proteome</keyword>
<dbReference type="InterPro" id="IPR052931">
    <property type="entry name" value="Prophage_regulatory_activator"/>
</dbReference>
<gene>
    <name evidence="1" type="ORF">F3S47_15420</name>
</gene>
<dbReference type="AlphaFoldDB" id="A0A5J5GCQ1"/>
<accession>A0A5J5GCQ1</accession>
<sequence>MTERLLRRPEVERLTGLSRSTIYSMMPRGEFPKPVRIGRRAVAWREGDLRIWVASIASERSEGTY</sequence>
<name>A0A5J5GCQ1_9RHOB</name>
<organism evidence="1 2">
    <name type="scientific">Histidinibacterium aquaticum</name>
    <dbReference type="NCBI Taxonomy" id="2613962"/>
    <lineage>
        <taxon>Bacteria</taxon>
        <taxon>Pseudomonadati</taxon>
        <taxon>Pseudomonadota</taxon>
        <taxon>Alphaproteobacteria</taxon>
        <taxon>Rhodobacterales</taxon>
        <taxon>Paracoccaceae</taxon>
        <taxon>Histidinibacterium</taxon>
    </lineage>
</organism>
<protein>
    <submittedName>
        <fullName evidence="1">AlpA family phage regulatory protein</fullName>
    </submittedName>
</protein>
<dbReference type="InterPro" id="IPR009061">
    <property type="entry name" value="DNA-bd_dom_put_sf"/>
</dbReference>
<dbReference type="PANTHER" id="PTHR36154">
    <property type="entry name" value="DNA-BINDING TRANSCRIPTIONAL ACTIVATOR ALPA"/>
    <property type="match status" value="1"/>
</dbReference>
<dbReference type="InterPro" id="IPR010260">
    <property type="entry name" value="AlpA"/>
</dbReference>
<dbReference type="SUPFAM" id="SSF46955">
    <property type="entry name" value="Putative DNA-binding domain"/>
    <property type="match status" value="1"/>
</dbReference>
<dbReference type="Proteomes" id="UP000326554">
    <property type="component" value="Unassembled WGS sequence"/>
</dbReference>
<comment type="caution">
    <text evidence="1">The sequence shown here is derived from an EMBL/GenBank/DDBJ whole genome shotgun (WGS) entry which is preliminary data.</text>
</comment>
<dbReference type="EMBL" id="VYQE01000005">
    <property type="protein sequence ID" value="KAA9005946.1"/>
    <property type="molecule type" value="Genomic_DNA"/>
</dbReference>
<evidence type="ECO:0000313" key="2">
    <source>
        <dbReference type="Proteomes" id="UP000326554"/>
    </source>
</evidence>
<reference evidence="1 2" key="1">
    <citation type="submission" date="2019-09" db="EMBL/GenBank/DDBJ databases">
        <authorList>
            <person name="Park J.-S."/>
            <person name="Choi H.-J."/>
        </authorList>
    </citation>
    <scope>NUCLEOTIDE SEQUENCE [LARGE SCALE GENOMIC DNA]</scope>
    <source>
        <strain evidence="1 2">176SS1-4</strain>
    </source>
</reference>
<evidence type="ECO:0000313" key="1">
    <source>
        <dbReference type="EMBL" id="KAA9005946.1"/>
    </source>
</evidence>
<dbReference type="Pfam" id="PF05930">
    <property type="entry name" value="Phage_AlpA"/>
    <property type="match status" value="1"/>
</dbReference>